<feature type="transmembrane region" description="Helical" evidence="1">
    <location>
        <begin position="43"/>
        <end position="66"/>
    </location>
</feature>
<dbReference type="AlphaFoldDB" id="A0AAE1P107"/>
<evidence type="ECO:0000313" key="2">
    <source>
        <dbReference type="EMBL" id="KAK4299773.1"/>
    </source>
</evidence>
<evidence type="ECO:0000256" key="1">
    <source>
        <dbReference type="SAM" id="Phobius"/>
    </source>
</evidence>
<gene>
    <name evidence="2" type="ORF">Pmani_027970</name>
</gene>
<accession>A0AAE1P107</accession>
<evidence type="ECO:0000313" key="3">
    <source>
        <dbReference type="Proteomes" id="UP001292094"/>
    </source>
</evidence>
<sequence length="70" mass="7294">MGGDEIEPTRPRLAYLTDNGAGTTVWRLPLATTVNDLPVGEGALIYGGLGTATLATLLTIAHAVIFSGRR</sequence>
<keyword evidence="1" id="KW-0812">Transmembrane</keyword>
<organism evidence="2 3">
    <name type="scientific">Petrolisthes manimaculis</name>
    <dbReference type="NCBI Taxonomy" id="1843537"/>
    <lineage>
        <taxon>Eukaryota</taxon>
        <taxon>Metazoa</taxon>
        <taxon>Ecdysozoa</taxon>
        <taxon>Arthropoda</taxon>
        <taxon>Crustacea</taxon>
        <taxon>Multicrustacea</taxon>
        <taxon>Malacostraca</taxon>
        <taxon>Eumalacostraca</taxon>
        <taxon>Eucarida</taxon>
        <taxon>Decapoda</taxon>
        <taxon>Pleocyemata</taxon>
        <taxon>Anomura</taxon>
        <taxon>Galatheoidea</taxon>
        <taxon>Porcellanidae</taxon>
        <taxon>Petrolisthes</taxon>
    </lineage>
</organism>
<reference evidence="2" key="1">
    <citation type="submission" date="2023-11" db="EMBL/GenBank/DDBJ databases">
        <title>Genome assemblies of two species of porcelain crab, Petrolisthes cinctipes and Petrolisthes manimaculis (Anomura: Porcellanidae).</title>
        <authorList>
            <person name="Angst P."/>
        </authorList>
    </citation>
    <scope>NUCLEOTIDE SEQUENCE</scope>
    <source>
        <strain evidence="2">PB745_02</strain>
        <tissue evidence="2">Gill</tissue>
    </source>
</reference>
<keyword evidence="1" id="KW-1133">Transmembrane helix</keyword>
<proteinExistence type="predicted"/>
<keyword evidence="3" id="KW-1185">Reference proteome</keyword>
<dbReference type="Proteomes" id="UP001292094">
    <property type="component" value="Unassembled WGS sequence"/>
</dbReference>
<keyword evidence="1" id="KW-0472">Membrane</keyword>
<comment type="caution">
    <text evidence="2">The sequence shown here is derived from an EMBL/GenBank/DDBJ whole genome shotgun (WGS) entry which is preliminary data.</text>
</comment>
<name>A0AAE1P107_9EUCA</name>
<protein>
    <submittedName>
        <fullName evidence="2">Uncharacterized protein</fullName>
    </submittedName>
</protein>
<dbReference type="EMBL" id="JAWZYT010003175">
    <property type="protein sequence ID" value="KAK4299773.1"/>
    <property type="molecule type" value="Genomic_DNA"/>
</dbReference>
<feature type="non-terminal residue" evidence="2">
    <location>
        <position position="1"/>
    </location>
</feature>